<reference evidence="1 2" key="1">
    <citation type="submission" date="2019-02" db="EMBL/GenBank/DDBJ databases">
        <title>Genome sequencing of the rare red list fungi Phellinidium pouzarii.</title>
        <authorList>
            <person name="Buettner E."/>
            <person name="Kellner H."/>
        </authorList>
    </citation>
    <scope>NUCLEOTIDE SEQUENCE [LARGE SCALE GENOMIC DNA]</scope>
    <source>
        <strain evidence="1 2">DSM 108285</strain>
    </source>
</reference>
<proteinExistence type="predicted"/>
<evidence type="ECO:0000313" key="1">
    <source>
        <dbReference type="EMBL" id="THH06767.1"/>
    </source>
</evidence>
<gene>
    <name evidence="1" type="ORF">EW145_g3860</name>
</gene>
<keyword evidence="2" id="KW-1185">Reference proteome</keyword>
<name>A0A4S4L635_9AGAM</name>
<dbReference type="AlphaFoldDB" id="A0A4S4L635"/>
<comment type="caution">
    <text evidence="1">The sequence shown here is derived from an EMBL/GenBank/DDBJ whole genome shotgun (WGS) entry which is preliminary data.</text>
</comment>
<sequence length="134" mass="15446">MDVTYAPYRDGDGAPTMAPNISYPLVWELGSEYGKWGKEIFLETEALAKAQRVGQWVNGTDVETPAEYKRRHARSLSKSPSIPDAVVDEDLDIVEEESDIVEEYEIAVEPKTRTTRSRRKSWWKRLFEPGNRKR</sequence>
<dbReference type="OrthoDB" id="430293at2759"/>
<accession>A0A4S4L635</accession>
<organism evidence="1 2">
    <name type="scientific">Phellinidium pouzarii</name>
    <dbReference type="NCBI Taxonomy" id="167371"/>
    <lineage>
        <taxon>Eukaryota</taxon>
        <taxon>Fungi</taxon>
        <taxon>Dikarya</taxon>
        <taxon>Basidiomycota</taxon>
        <taxon>Agaricomycotina</taxon>
        <taxon>Agaricomycetes</taxon>
        <taxon>Hymenochaetales</taxon>
        <taxon>Hymenochaetaceae</taxon>
        <taxon>Phellinidium</taxon>
    </lineage>
</organism>
<dbReference type="Proteomes" id="UP000308199">
    <property type="component" value="Unassembled WGS sequence"/>
</dbReference>
<evidence type="ECO:0000313" key="2">
    <source>
        <dbReference type="Proteomes" id="UP000308199"/>
    </source>
</evidence>
<dbReference type="EMBL" id="SGPK01000177">
    <property type="protein sequence ID" value="THH06767.1"/>
    <property type="molecule type" value="Genomic_DNA"/>
</dbReference>
<protein>
    <submittedName>
        <fullName evidence="1">Uncharacterized protein</fullName>
    </submittedName>
</protein>